<evidence type="ECO:0000256" key="2">
    <source>
        <dbReference type="SAM" id="Phobius"/>
    </source>
</evidence>
<reference evidence="3" key="1">
    <citation type="journal article" date="2023" name="Mol. Phylogenet. Evol.">
        <title>Genome-scale phylogeny and comparative genomics of the fungal order Sordariales.</title>
        <authorList>
            <person name="Hensen N."/>
            <person name="Bonometti L."/>
            <person name="Westerberg I."/>
            <person name="Brannstrom I.O."/>
            <person name="Guillou S."/>
            <person name="Cros-Aarteil S."/>
            <person name="Calhoun S."/>
            <person name="Haridas S."/>
            <person name="Kuo A."/>
            <person name="Mondo S."/>
            <person name="Pangilinan J."/>
            <person name="Riley R."/>
            <person name="LaButti K."/>
            <person name="Andreopoulos B."/>
            <person name="Lipzen A."/>
            <person name="Chen C."/>
            <person name="Yan M."/>
            <person name="Daum C."/>
            <person name="Ng V."/>
            <person name="Clum A."/>
            <person name="Steindorff A."/>
            <person name="Ohm R.A."/>
            <person name="Martin F."/>
            <person name="Silar P."/>
            <person name="Natvig D.O."/>
            <person name="Lalanne C."/>
            <person name="Gautier V."/>
            <person name="Ament-Velasquez S.L."/>
            <person name="Kruys A."/>
            <person name="Hutchinson M.I."/>
            <person name="Powell A.J."/>
            <person name="Barry K."/>
            <person name="Miller A.N."/>
            <person name="Grigoriev I.V."/>
            <person name="Debuchy R."/>
            <person name="Gladieux P."/>
            <person name="Hiltunen Thoren M."/>
            <person name="Johannesson H."/>
        </authorList>
    </citation>
    <scope>NUCLEOTIDE SEQUENCE</scope>
    <source>
        <strain evidence="3">CBS 118394</strain>
    </source>
</reference>
<feature type="transmembrane region" description="Helical" evidence="2">
    <location>
        <begin position="737"/>
        <end position="759"/>
    </location>
</feature>
<feature type="transmembrane region" description="Helical" evidence="2">
    <location>
        <begin position="302"/>
        <end position="324"/>
    </location>
</feature>
<sequence length="902" mass="99777">MESRRAHDRHGESHEDPDSESYHLSARVPFHRPRPSEQWLALGSTPDLTPEMPPQLEVTPPNASHQSGRKTPIARPYDDDDVSDDSDERPFASIGLGIGRDSSPRNPAGADGLSPPEILFSQGSPGFSSAPPTPYNARSHDFLLARPGSGDHHPSPEYHSPHPSALHLDPRSPYGYAPQPPGPPPRSGERDWSWLWTWLGPSWVMYEMLVIGIILAVAHHVFYSRLDGQPADDQLEMLRYGNFLSYAAKSFLTTAIIFAYKQQIWATVRRKSLQLGTIDSLFAAVDDIRAMANWEFARKAKVALGLATIVWLFPLTVILTPATLTVAPRIETLTDKCASVRTLNFEAEKAKNWRNPDKIDGRPGLSLSLWNCTLPMSGDNLSPYNETFFDYWTSSSWQVDLVAALSAYGSRVVPRENVATETCGAGWNCSYTISFTGPGYKCGEVARGRGDNTNKLAELGAPFNTRYLLPDGDFAYVAHTTLGDYSLVQIEAEPGGVPKDVEPPFPKNLGAWRTEPVLWIGHSDWEGDGPVPASRADAKNWNTSFVPTIFRCEHYVTDYTVQFNHTLSDQVTTVLNRTYLHPIVDTTFVPGKDADDGTKDNVTAIPEENYISPLDVPAYRLAGAYHSLGSNLRAVINGTIQYTPWIVADTEAMKTTLINKSTYLVSDNFMSRIQSFYEKMLLSLLSNPQFIIVSWAADPSRRSGIGNSSTANREDLRYPCTRTRLVNAYAYRARDLWIVYAIAIIAAMVSVAFGAAALAQNNYHVRDTTMSSIVGATRAPGLEQLPWKASKWGEVPGEIRKVRMGYGIVTDDYHPGHHDGESESFASPGLGARVSEYDDSGHRLGLAPSLASTSNARVYYGFAPEEFFRRRAGGDGGEGESGTDFKKEAKKVWTFKSWEPPR</sequence>
<evidence type="ECO:0000313" key="4">
    <source>
        <dbReference type="Proteomes" id="UP001283341"/>
    </source>
</evidence>
<dbReference type="Proteomes" id="UP001283341">
    <property type="component" value="Unassembled WGS sequence"/>
</dbReference>
<feature type="compositionally biased region" description="Basic and acidic residues" evidence="1">
    <location>
        <begin position="1"/>
        <end position="16"/>
    </location>
</feature>
<protein>
    <recommendedName>
        <fullName evidence="5">Formylmethionine deformylase-like protein</fullName>
    </recommendedName>
</protein>
<reference evidence="3" key="2">
    <citation type="submission" date="2023-06" db="EMBL/GenBank/DDBJ databases">
        <authorList>
            <consortium name="Lawrence Berkeley National Laboratory"/>
            <person name="Haridas S."/>
            <person name="Hensen N."/>
            <person name="Bonometti L."/>
            <person name="Westerberg I."/>
            <person name="Brannstrom I.O."/>
            <person name="Guillou S."/>
            <person name="Cros-Aarteil S."/>
            <person name="Calhoun S."/>
            <person name="Kuo A."/>
            <person name="Mondo S."/>
            <person name="Pangilinan J."/>
            <person name="Riley R."/>
            <person name="Labutti K."/>
            <person name="Andreopoulos B."/>
            <person name="Lipzen A."/>
            <person name="Chen C."/>
            <person name="Yanf M."/>
            <person name="Daum C."/>
            <person name="Ng V."/>
            <person name="Clum A."/>
            <person name="Steindorff A."/>
            <person name="Ohm R."/>
            <person name="Martin F."/>
            <person name="Silar P."/>
            <person name="Natvig D."/>
            <person name="Lalanne C."/>
            <person name="Gautier V."/>
            <person name="Ament-Velasquez S.L."/>
            <person name="Kruys A."/>
            <person name="Hutchinson M.I."/>
            <person name="Powell A.J."/>
            <person name="Barry K."/>
            <person name="Miller A.N."/>
            <person name="Grigoriev I.V."/>
            <person name="Debuchy R."/>
            <person name="Gladieux P."/>
            <person name="Thoren M.H."/>
            <person name="Johannesson H."/>
        </authorList>
    </citation>
    <scope>NUCLEOTIDE SEQUENCE</scope>
    <source>
        <strain evidence="3">CBS 118394</strain>
    </source>
</reference>
<feature type="transmembrane region" description="Helical" evidence="2">
    <location>
        <begin position="203"/>
        <end position="223"/>
    </location>
</feature>
<proteinExistence type="predicted"/>
<organism evidence="3 4">
    <name type="scientific">Apodospora peruviana</name>
    <dbReference type="NCBI Taxonomy" id="516989"/>
    <lineage>
        <taxon>Eukaryota</taxon>
        <taxon>Fungi</taxon>
        <taxon>Dikarya</taxon>
        <taxon>Ascomycota</taxon>
        <taxon>Pezizomycotina</taxon>
        <taxon>Sordariomycetes</taxon>
        <taxon>Sordariomycetidae</taxon>
        <taxon>Sordariales</taxon>
        <taxon>Lasiosphaeriaceae</taxon>
        <taxon>Apodospora</taxon>
    </lineage>
</organism>
<feature type="compositionally biased region" description="Acidic residues" evidence="1">
    <location>
        <begin position="78"/>
        <end position="87"/>
    </location>
</feature>
<gene>
    <name evidence="3" type="ORF">B0H66DRAFT_555941</name>
</gene>
<evidence type="ECO:0008006" key="5">
    <source>
        <dbReference type="Google" id="ProtNLM"/>
    </source>
</evidence>
<feature type="region of interest" description="Disordered" evidence="1">
    <location>
        <begin position="1"/>
        <end position="164"/>
    </location>
</feature>
<dbReference type="PANTHER" id="PTHR35041">
    <property type="entry name" value="MEDIATOR OF RNA POLYMERASE II TRANSCRIPTION SUBUNIT 1"/>
    <property type="match status" value="1"/>
</dbReference>
<name>A0AAE0I491_9PEZI</name>
<comment type="caution">
    <text evidence="3">The sequence shown here is derived from an EMBL/GenBank/DDBJ whole genome shotgun (WGS) entry which is preliminary data.</text>
</comment>
<evidence type="ECO:0000256" key="1">
    <source>
        <dbReference type="SAM" id="MobiDB-lite"/>
    </source>
</evidence>
<keyword evidence="2" id="KW-0812">Transmembrane</keyword>
<keyword evidence="2" id="KW-1133">Transmembrane helix</keyword>
<evidence type="ECO:0000313" key="3">
    <source>
        <dbReference type="EMBL" id="KAK3317999.1"/>
    </source>
</evidence>
<dbReference type="AlphaFoldDB" id="A0AAE0I491"/>
<accession>A0AAE0I491</accession>
<feature type="compositionally biased region" description="Basic and acidic residues" evidence="1">
    <location>
        <begin position="138"/>
        <end position="160"/>
    </location>
</feature>
<dbReference type="EMBL" id="JAUEDM010000004">
    <property type="protein sequence ID" value="KAK3317999.1"/>
    <property type="molecule type" value="Genomic_DNA"/>
</dbReference>
<keyword evidence="2" id="KW-0472">Membrane</keyword>
<feature type="transmembrane region" description="Helical" evidence="2">
    <location>
        <begin position="243"/>
        <end position="260"/>
    </location>
</feature>
<keyword evidence="4" id="KW-1185">Reference proteome</keyword>
<dbReference type="PANTHER" id="PTHR35041:SF3">
    <property type="entry name" value="FORMYLMETHIONINE DEFORMYLASE-LIKE PROTEIN"/>
    <property type="match status" value="1"/>
</dbReference>